<evidence type="ECO:0000313" key="6">
    <source>
        <dbReference type="Proteomes" id="UP000315343"/>
    </source>
</evidence>
<dbReference type="SMART" id="SM00345">
    <property type="entry name" value="HTH_GNTR"/>
    <property type="match status" value="1"/>
</dbReference>
<reference evidence="5 6" key="1">
    <citation type="submission" date="2019-07" db="EMBL/GenBank/DDBJ databases">
        <title>Genomic Encyclopedia of Type Strains, Phase I: the one thousand microbial genomes (KMG-I) project.</title>
        <authorList>
            <person name="Kyrpides N."/>
        </authorList>
    </citation>
    <scope>NUCLEOTIDE SEQUENCE [LARGE SCALE GENOMIC DNA]</scope>
    <source>
        <strain evidence="5 6">DSM 13558</strain>
    </source>
</reference>
<feature type="domain" description="HTH gntR-type" evidence="4">
    <location>
        <begin position="10"/>
        <end position="78"/>
    </location>
</feature>
<evidence type="ECO:0000313" key="5">
    <source>
        <dbReference type="EMBL" id="TWH83901.1"/>
    </source>
</evidence>
<dbReference type="InterPro" id="IPR000524">
    <property type="entry name" value="Tscrpt_reg_HTH_GntR"/>
</dbReference>
<dbReference type="OrthoDB" id="9801546at2"/>
<accession>A0A562JKZ6</accession>
<dbReference type="CDD" id="cd07377">
    <property type="entry name" value="WHTH_GntR"/>
    <property type="match status" value="1"/>
</dbReference>
<evidence type="ECO:0000259" key="4">
    <source>
        <dbReference type="PROSITE" id="PS50949"/>
    </source>
</evidence>
<evidence type="ECO:0000256" key="1">
    <source>
        <dbReference type="ARBA" id="ARBA00023015"/>
    </source>
</evidence>
<dbReference type="PANTHER" id="PTHR38445">
    <property type="entry name" value="HTH-TYPE TRANSCRIPTIONAL REPRESSOR YTRA"/>
    <property type="match status" value="1"/>
</dbReference>
<dbReference type="Pfam" id="PF00392">
    <property type="entry name" value="GntR"/>
    <property type="match status" value="1"/>
</dbReference>
<dbReference type="InterPro" id="IPR036390">
    <property type="entry name" value="WH_DNA-bd_sf"/>
</dbReference>
<dbReference type="GO" id="GO:0003700">
    <property type="term" value="F:DNA-binding transcription factor activity"/>
    <property type="evidence" value="ECO:0007669"/>
    <property type="project" value="InterPro"/>
</dbReference>
<dbReference type="AlphaFoldDB" id="A0A562JKZ6"/>
<dbReference type="InterPro" id="IPR036388">
    <property type="entry name" value="WH-like_DNA-bd_sf"/>
</dbReference>
<dbReference type="PROSITE" id="PS50949">
    <property type="entry name" value="HTH_GNTR"/>
    <property type="match status" value="1"/>
</dbReference>
<dbReference type="RefSeq" id="WP_145079507.1">
    <property type="nucleotide sequence ID" value="NZ_JAYFNS010000026.1"/>
</dbReference>
<gene>
    <name evidence="5" type="ORF">LY60_00518</name>
</gene>
<dbReference type="PANTHER" id="PTHR38445:SF9">
    <property type="entry name" value="HTH-TYPE TRANSCRIPTIONAL REPRESSOR YTRA"/>
    <property type="match status" value="1"/>
</dbReference>
<proteinExistence type="predicted"/>
<keyword evidence="3" id="KW-0804">Transcription</keyword>
<dbReference type="SUPFAM" id="SSF46785">
    <property type="entry name" value="Winged helix' DNA-binding domain"/>
    <property type="match status" value="1"/>
</dbReference>
<organism evidence="5 6">
    <name type="scientific">Sedimentibacter saalensis</name>
    <dbReference type="NCBI Taxonomy" id="130788"/>
    <lineage>
        <taxon>Bacteria</taxon>
        <taxon>Bacillati</taxon>
        <taxon>Bacillota</taxon>
        <taxon>Tissierellia</taxon>
        <taxon>Sedimentibacter</taxon>
    </lineage>
</organism>
<keyword evidence="2" id="KW-0238">DNA-binding</keyword>
<dbReference type="Proteomes" id="UP000315343">
    <property type="component" value="Unassembled WGS sequence"/>
</dbReference>
<sequence length="123" mass="14235">MIKIDNNSSKAIYEQIYDEMTRLILSKALKPDEKMPSVRELAAMIKINPNTIQKAYKSLEEYNYIYTVKGKGNFVKNADEIRSVHIKTMEEQLNSTIRSLKELGLEDEEVIRLVKNILNEGNK</sequence>
<name>A0A562JKZ6_9FIRM</name>
<keyword evidence="1" id="KW-0805">Transcription regulation</keyword>
<evidence type="ECO:0000256" key="3">
    <source>
        <dbReference type="ARBA" id="ARBA00023163"/>
    </source>
</evidence>
<keyword evidence="6" id="KW-1185">Reference proteome</keyword>
<protein>
    <submittedName>
        <fullName evidence="5">GntR family transcriptional regulator</fullName>
    </submittedName>
</protein>
<comment type="caution">
    <text evidence="5">The sequence shown here is derived from an EMBL/GenBank/DDBJ whole genome shotgun (WGS) entry which is preliminary data.</text>
</comment>
<dbReference type="EMBL" id="VLKH01000001">
    <property type="protein sequence ID" value="TWH83901.1"/>
    <property type="molecule type" value="Genomic_DNA"/>
</dbReference>
<dbReference type="GO" id="GO:0003677">
    <property type="term" value="F:DNA binding"/>
    <property type="evidence" value="ECO:0007669"/>
    <property type="project" value="UniProtKB-KW"/>
</dbReference>
<dbReference type="Gene3D" id="1.10.10.10">
    <property type="entry name" value="Winged helix-like DNA-binding domain superfamily/Winged helix DNA-binding domain"/>
    <property type="match status" value="1"/>
</dbReference>
<evidence type="ECO:0000256" key="2">
    <source>
        <dbReference type="ARBA" id="ARBA00023125"/>
    </source>
</evidence>